<dbReference type="SUPFAM" id="SSF57889">
    <property type="entry name" value="Cysteine-rich domain"/>
    <property type="match status" value="1"/>
</dbReference>
<dbReference type="OrthoDB" id="63267at2759"/>
<organism evidence="1 2">
    <name type="scientific">Diversispora epigaea</name>
    <dbReference type="NCBI Taxonomy" id="1348612"/>
    <lineage>
        <taxon>Eukaryota</taxon>
        <taxon>Fungi</taxon>
        <taxon>Fungi incertae sedis</taxon>
        <taxon>Mucoromycota</taxon>
        <taxon>Glomeromycotina</taxon>
        <taxon>Glomeromycetes</taxon>
        <taxon>Diversisporales</taxon>
        <taxon>Diversisporaceae</taxon>
        <taxon>Diversispora</taxon>
    </lineage>
</organism>
<dbReference type="EMBL" id="PQFF01000074">
    <property type="protein sequence ID" value="RHZ84624.1"/>
    <property type="molecule type" value="Genomic_DNA"/>
</dbReference>
<evidence type="ECO:0000313" key="1">
    <source>
        <dbReference type="EMBL" id="RHZ84624.1"/>
    </source>
</evidence>
<dbReference type="AlphaFoldDB" id="A0A397JHI9"/>
<proteinExistence type="predicted"/>
<protein>
    <submittedName>
        <fullName evidence="1">Uncharacterized protein</fullName>
    </submittedName>
</protein>
<gene>
    <name evidence="1" type="ORF">Glove_78g115</name>
</gene>
<dbReference type="STRING" id="1348612.A0A397JHI9"/>
<dbReference type="InterPro" id="IPR046349">
    <property type="entry name" value="C1-like_sf"/>
</dbReference>
<reference evidence="1 2" key="1">
    <citation type="submission" date="2018-08" db="EMBL/GenBank/DDBJ databases">
        <title>Genome and evolution of the arbuscular mycorrhizal fungus Diversispora epigaea (formerly Glomus versiforme) and its bacterial endosymbionts.</title>
        <authorList>
            <person name="Sun X."/>
            <person name="Fei Z."/>
            <person name="Harrison M."/>
        </authorList>
    </citation>
    <scope>NUCLEOTIDE SEQUENCE [LARGE SCALE GENOMIC DNA]</scope>
    <source>
        <strain evidence="1 2">IT104</strain>
    </source>
</reference>
<comment type="caution">
    <text evidence="1">The sequence shown here is derived from an EMBL/GenBank/DDBJ whole genome shotgun (WGS) entry which is preliminary data.</text>
</comment>
<accession>A0A397JHI9</accession>
<name>A0A397JHI9_9GLOM</name>
<keyword evidence="2" id="KW-1185">Reference proteome</keyword>
<evidence type="ECO:0000313" key="2">
    <source>
        <dbReference type="Proteomes" id="UP000266861"/>
    </source>
</evidence>
<dbReference type="Proteomes" id="UP000266861">
    <property type="component" value="Unassembled WGS sequence"/>
</dbReference>
<sequence length="178" mass="20602">MSKKNGIKMITKCISKTNDRIVEMDSEYKQLKHRIPHHFEEVTNIATNWCFHCGYMLPLGKRSAKRCTGTYDHREMNPSRTKLRHANSSHELNGCKIQDHRYSRLPPIPMQQYDYQGNGTKKICNQYSRIPAITLSIQLKQFSQGMIPNFPTQKMQIALSSNPVVPSDNSFIKNTRIC</sequence>